<dbReference type="AlphaFoldDB" id="F4RVZ7"/>
<dbReference type="GeneID" id="18923718"/>
<dbReference type="OrthoDB" id="10419967at2759"/>
<keyword evidence="2" id="KW-1185">Reference proteome</keyword>
<dbReference type="KEGG" id="mlr:MELLADRAFT_109287"/>
<dbReference type="HOGENOM" id="CLU_973427_0_0_1"/>
<name>F4RVZ7_MELLP</name>
<dbReference type="RefSeq" id="XP_007413239.1">
    <property type="nucleotide sequence ID" value="XM_007413177.1"/>
</dbReference>
<gene>
    <name evidence="1" type="ORF">MELLADRAFT_109287</name>
</gene>
<evidence type="ECO:0000313" key="2">
    <source>
        <dbReference type="Proteomes" id="UP000001072"/>
    </source>
</evidence>
<evidence type="ECO:0000313" key="1">
    <source>
        <dbReference type="EMBL" id="EGG03445.1"/>
    </source>
</evidence>
<sequence>MLDHIYHLSTSNDFPIEISQKIMSFLADLQLNRLDIIGTAPTAFAHSLKLRIESTIALYGKKIWNCLYEIQSEKGIRNFSRMQHHLSHSGISLARDWPISYHKKLFAFWILHFELYLSARGELQNVLETQFVLINSIKKSHLFPLKDTEWGDVFIGRADLERKSYINTIVRYIQSLEDEVPVERFLKIQRQDISNGIKIFGKNWNFSEKKKILEFWFNSMELFLRIRKESSSNEMKIELESLICKDLKGTIMAVKEFFSQEGHFLNSSSKDPLLPQFCTFYYKNVQPSIVEKHI</sequence>
<reference evidence="2" key="1">
    <citation type="journal article" date="2011" name="Proc. Natl. Acad. Sci. U.S.A.">
        <title>Obligate biotrophy features unraveled by the genomic analysis of rust fungi.</title>
        <authorList>
            <person name="Duplessis S."/>
            <person name="Cuomo C.A."/>
            <person name="Lin Y.-C."/>
            <person name="Aerts A."/>
            <person name="Tisserant E."/>
            <person name="Veneault-Fourrey C."/>
            <person name="Joly D.L."/>
            <person name="Hacquard S."/>
            <person name="Amselem J."/>
            <person name="Cantarel B.L."/>
            <person name="Chiu R."/>
            <person name="Coutinho P.M."/>
            <person name="Feau N."/>
            <person name="Field M."/>
            <person name="Frey P."/>
            <person name="Gelhaye E."/>
            <person name="Goldberg J."/>
            <person name="Grabherr M.G."/>
            <person name="Kodira C.D."/>
            <person name="Kohler A."/>
            <person name="Kuees U."/>
            <person name="Lindquist E.A."/>
            <person name="Lucas S.M."/>
            <person name="Mago R."/>
            <person name="Mauceli E."/>
            <person name="Morin E."/>
            <person name="Murat C."/>
            <person name="Pangilinan J.L."/>
            <person name="Park R."/>
            <person name="Pearson M."/>
            <person name="Quesneville H."/>
            <person name="Rouhier N."/>
            <person name="Sakthikumar S."/>
            <person name="Salamov A.A."/>
            <person name="Schmutz J."/>
            <person name="Selles B."/>
            <person name="Shapiro H."/>
            <person name="Tanguay P."/>
            <person name="Tuskan G.A."/>
            <person name="Henrissat B."/>
            <person name="Van de Peer Y."/>
            <person name="Rouze P."/>
            <person name="Ellis J.G."/>
            <person name="Dodds P.N."/>
            <person name="Schein J.E."/>
            <person name="Zhong S."/>
            <person name="Hamelin R.C."/>
            <person name="Grigoriev I.V."/>
            <person name="Szabo L.J."/>
            <person name="Martin F."/>
        </authorList>
    </citation>
    <scope>NUCLEOTIDE SEQUENCE [LARGE SCALE GENOMIC DNA]</scope>
    <source>
        <strain evidence="2">98AG31 / pathotype 3-4-7</strain>
    </source>
</reference>
<dbReference type="VEuPathDB" id="FungiDB:MELLADRAFT_109287"/>
<dbReference type="InParanoid" id="F4RVZ7"/>
<dbReference type="EMBL" id="GL883124">
    <property type="protein sequence ID" value="EGG03445.1"/>
    <property type="molecule type" value="Genomic_DNA"/>
</dbReference>
<protein>
    <submittedName>
        <fullName evidence="1">Uncharacterized protein</fullName>
    </submittedName>
</protein>
<accession>F4RVZ7</accession>
<organism evidence="2">
    <name type="scientific">Melampsora larici-populina (strain 98AG31 / pathotype 3-4-7)</name>
    <name type="common">Poplar leaf rust fungus</name>
    <dbReference type="NCBI Taxonomy" id="747676"/>
    <lineage>
        <taxon>Eukaryota</taxon>
        <taxon>Fungi</taxon>
        <taxon>Dikarya</taxon>
        <taxon>Basidiomycota</taxon>
        <taxon>Pucciniomycotina</taxon>
        <taxon>Pucciniomycetes</taxon>
        <taxon>Pucciniales</taxon>
        <taxon>Melampsoraceae</taxon>
        <taxon>Melampsora</taxon>
    </lineage>
</organism>
<proteinExistence type="predicted"/>
<dbReference type="Proteomes" id="UP000001072">
    <property type="component" value="Unassembled WGS sequence"/>
</dbReference>